<evidence type="ECO:0000313" key="14">
    <source>
        <dbReference type="Proteomes" id="UP000011083"/>
    </source>
</evidence>
<keyword evidence="9" id="KW-0315">Glutamine amidotransferase</keyword>
<dbReference type="GO" id="GO:0005524">
    <property type="term" value="F:ATP binding"/>
    <property type="evidence" value="ECO:0007669"/>
    <property type="project" value="UniProtKB-UniRule"/>
</dbReference>
<dbReference type="SUPFAM" id="SSF54810">
    <property type="entry name" value="GMP synthetase C-terminal dimerisation domain"/>
    <property type="match status" value="2"/>
</dbReference>
<dbReference type="Gene3D" id="3.40.50.620">
    <property type="entry name" value="HUPs"/>
    <property type="match status" value="1"/>
</dbReference>
<protein>
    <recommendedName>
        <fullName evidence="3">GMP synthase (glutamine-hydrolyzing)</fullName>
        <ecNumber evidence="3">6.3.5.2</ecNumber>
    </recommendedName>
    <alternativeName>
        <fullName evidence="10">Glutamine amidotransferase</fullName>
    </alternativeName>
</protein>
<dbReference type="OrthoDB" id="1724632at2759"/>
<dbReference type="GeneID" id="14916205"/>
<evidence type="ECO:0000256" key="3">
    <source>
        <dbReference type="ARBA" id="ARBA00012746"/>
    </source>
</evidence>
<dbReference type="OMA" id="VVMSHFD"/>
<evidence type="ECO:0000256" key="1">
    <source>
        <dbReference type="ARBA" id="ARBA00005153"/>
    </source>
</evidence>
<dbReference type="EC" id="6.3.5.2" evidence="3"/>
<dbReference type="InterPro" id="IPR001674">
    <property type="entry name" value="GMP_synth_C"/>
</dbReference>
<sequence length="689" mass="74953">MQQPIALQEGVHGEVVAILDAGSQYGKLIDRRLRELNIATVLLPLDTPVERLAHFKAIVISGGPDSVYSPTAPAYDPRLFVYEFDDSSSYRPPILGICYGMQLMNHIFKGKVEKKEAREDGQFTIEIDTTSPLFAGLQAEEKVLLTHGDSLDEAGVAPGFQVIARSGGIVAGIQSVERKLYGLQFHPEVDLTENGRRILENFVVGIAGVAQSFTVEDRQQKAIAEIRQAAGDDKHVLALVSGGVDSSVLVALLHRALPADRITALHVDHGFMRKNESTGVVEALKAINVDLKVVNAAETFAAATQPPPKGTGKRLDSSVNPEEKRQIIGDTFMTVADEAVAGLNLPVDKVILAQGTLRPDLIESASGMVSGKAAVIKTHHNDTHLVRRLRDQGRVVEPLKDYHKDEVRVLGTLLGLPESLVWRQPFPGPGLAVRILCTEKPYIGTDEEWNKAKSMLQAILEFDKLPSDSSVQGMITRALPRQAKDAERLRDIAARGDIKGMVLPIQSVGVQGDGRSYSHPVALFHEGGSGDKKGNDQKSIPWGDLAFLAAIIPRYVHGVNRVVLMFGAKPSSEEPVITPTHLTPDVLDQLREADAVVNEELANHDLMRKISQVPVVLIPLPMDEPVGHRSIVIRTLITNDFMTGHVAQPGVDIPEAVVELMAKRLLLVPGVARVAYDLTPKPPATTEWE</sequence>
<reference evidence="13 14" key="1">
    <citation type="journal article" date="2013" name="Genome Biol.">
        <title>Genome of Acanthamoeba castellanii highlights extensive lateral gene transfer and early evolution of tyrosine kinase signaling.</title>
        <authorList>
            <person name="Clarke M."/>
            <person name="Lohan A.J."/>
            <person name="Liu B."/>
            <person name="Lagkouvardos I."/>
            <person name="Roy S."/>
            <person name="Zafar N."/>
            <person name="Bertelli C."/>
            <person name="Schilde C."/>
            <person name="Kianianmomeni A."/>
            <person name="Burglin T.R."/>
            <person name="Frech C."/>
            <person name="Turcotte B."/>
            <person name="Kopec K.O."/>
            <person name="Synnott J.M."/>
            <person name="Choo C."/>
            <person name="Paponov I."/>
            <person name="Finkler A."/>
            <person name="Soon Heng Tan C."/>
            <person name="Hutchins A.P."/>
            <person name="Weinmeier T."/>
            <person name="Rattei T."/>
            <person name="Chu J.S."/>
            <person name="Gimenez G."/>
            <person name="Irimia M."/>
            <person name="Rigden D.J."/>
            <person name="Fitzpatrick D.A."/>
            <person name="Lorenzo-Morales J."/>
            <person name="Bateman A."/>
            <person name="Chiu C.H."/>
            <person name="Tang P."/>
            <person name="Hegemann P."/>
            <person name="Fromm H."/>
            <person name="Raoult D."/>
            <person name="Greub G."/>
            <person name="Miranda-Saavedra D."/>
            <person name="Chen N."/>
            <person name="Nash P."/>
            <person name="Ginger M.L."/>
            <person name="Horn M."/>
            <person name="Schaap P."/>
            <person name="Caler L."/>
            <person name="Loftus B."/>
        </authorList>
    </citation>
    <scope>NUCLEOTIDE SEQUENCE [LARGE SCALE GENOMIC DNA]</scope>
    <source>
        <strain evidence="13 14">Neff</strain>
    </source>
</reference>
<dbReference type="RefSeq" id="XP_004337602.1">
    <property type="nucleotide sequence ID" value="XM_004337554.1"/>
</dbReference>
<dbReference type="GO" id="GO:0005829">
    <property type="term" value="C:cytosol"/>
    <property type="evidence" value="ECO:0007669"/>
    <property type="project" value="TreeGrafter"/>
</dbReference>
<keyword evidence="14" id="KW-1185">Reference proteome</keyword>
<keyword evidence="5 11" id="KW-0547">Nucleotide-binding</keyword>
<accession>L8GR34</accession>
<dbReference type="InterPro" id="IPR017926">
    <property type="entry name" value="GATASE"/>
</dbReference>
<evidence type="ECO:0000256" key="6">
    <source>
        <dbReference type="ARBA" id="ARBA00022749"/>
    </source>
</evidence>
<dbReference type="PROSITE" id="PS51553">
    <property type="entry name" value="GMPS_ATP_PPASE"/>
    <property type="match status" value="1"/>
</dbReference>
<dbReference type="InterPro" id="IPR025777">
    <property type="entry name" value="GMPS_ATP_PPase_dom"/>
</dbReference>
<dbReference type="KEGG" id="acan:ACA1_164700"/>
<feature type="domain" description="GMPS ATP-PPase" evidence="12">
    <location>
        <begin position="213"/>
        <end position="423"/>
    </location>
</feature>
<proteinExistence type="predicted"/>
<dbReference type="SUPFAM" id="SSF52402">
    <property type="entry name" value="Adenine nucleotide alpha hydrolases-like"/>
    <property type="match status" value="1"/>
</dbReference>
<keyword evidence="6 11" id="KW-0332">GMP biosynthesis</keyword>
<name>L8GR34_ACACF</name>
<evidence type="ECO:0000256" key="5">
    <source>
        <dbReference type="ARBA" id="ARBA00022741"/>
    </source>
</evidence>
<dbReference type="Gene3D" id="3.30.300.10">
    <property type="match status" value="2"/>
</dbReference>
<dbReference type="STRING" id="1257118.L8GR34"/>
<comment type="subunit">
    <text evidence="2">Homodimer.</text>
</comment>
<gene>
    <name evidence="13" type="ORF">ACA1_164700</name>
</gene>
<dbReference type="InterPro" id="IPR014729">
    <property type="entry name" value="Rossmann-like_a/b/a_fold"/>
</dbReference>
<dbReference type="PRINTS" id="PR00096">
    <property type="entry name" value="GATASE"/>
</dbReference>
<dbReference type="InterPro" id="IPR029062">
    <property type="entry name" value="Class_I_gatase-like"/>
</dbReference>
<dbReference type="CDD" id="cd01997">
    <property type="entry name" value="GMP_synthase_C"/>
    <property type="match status" value="1"/>
</dbReference>
<dbReference type="UniPathway" id="UPA00189">
    <property type="reaction ID" value="UER00296"/>
</dbReference>
<keyword evidence="8 11" id="KW-0067">ATP-binding</keyword>
<evidence type="ECO:0000256" key="9">
    <source>
        <dbReference type="ARBA" id="ARBA00022962"/>
    </source>
</evidence>
<dbReference type="Pfam" id="PF00117">
    <property type="entry name" value="GATase"/>
    <property type="match status" value="1"/>
</dbReference>
<evidence type="ECO:0000256" key="11">
    <source>
        <dbReference type="PROSITE-ProRule" id="PRU00886"/>
    </source>
</evidence>
<dbReference type="CDD" id="cd01742">
    <property type="entry name" value="GATase1_GMP_Synthase"/>
    <property type="match status" value="1"/>
</dbReference>
<dbReference type="PROSITE" id="PS51273">
    <property type="entry name" value="GATASE_TYPE_1"/>
    <property type="match status" value="1"/>
</dbReference>
<evidence type="ECO:0000313" key="13">
    <source>
        <dbReference type="EMBL" id="ELR15589.1"/>
    </source>
</evidence>
<evidence type="ECO:0000256" key="7">
    <source>
        <dbReference type="ARBA" id="ARBA00022755"/>
    </source>
</evidence>
<evidence type="ECO:0000256" key="4">
    <source>
        <dbReference type="ARBA" id="ARBA00022598"/>
    </source>
</evidence>
<dbReference type="NCBIfam" id="NF000848">
    <property type="entry name" value="PRK00074.1"/>
    <property type="match status" value="1"/>
</dbReference>
<dbReference type="SUPFAM" id="SSF52317">
    <property type="entry name" value="Class I glutamine amidotransferase-like"/>
    <property type="match status" value="1"/>
</dbReference>
<dbReference type="Gene3D" id="3.40.50.880">
    <property type="match status" value="1"/>
</dbReference>
<dbReference type="GO" id="GO:0003921">
    <property type="term" value="F:GMP synthase activity"/>
    <property type="evidence" value="ECO:0007669"/>
    <property type="project" value="InterPro"/>
</dbReference>
<evidence type="ECO:0000259" key="12">
    <source>
        <dbReference type="PROSITE" id="PS51553"/>
    </source>
</evidence>
<evidence type="ECO:0000256" key="8">
    <source>
        <dbReference type="ARBA" id="ARBA00022840"/>
    </source>
</evidence>
<dbReference type="Proteomes" id="UP000011083">
    <property type="component" value="Unassembled WGS sequence"/>
</dbReference>
<feature type="binding site" evidence="11">
    <location>
        <begin position="241"/>
        <end position="247"/>
    </location>
    <ligand>
        <name>ATP</name>
        <dbReference type="ChEBI" id="CHEBI:30616"/>
    </ligand>
</feature>
<dbReference type="VEuPathDB" id="AmoebaDB:ACA1_164700"/>
<dbReference type="EMBL" id="KB008026">
    <property type="protein sequence ID" value="ELR15589.1"/>
    <property type="molecule type" value="Genomic_DNA"/>
</dbReference>
<dbReference type="PANTHER" id="PTHR11922">
    <property type="entry name" value="GMP SYNTHASE-RELATED"/>
    <property type="match status" value="1"/>
</dbReference>
<comment type="pathway">
    <text evidence="1">Purine metabolism; GMP biosynthesis; GMP from XMP (L-Gln route): step 1/1.</text>
</comment>
<dbReference type="AlphaFoldDB" id="L8GR34"/>
<evidence type="ECO:0000256" key="2">
    <source>
        <dbReference type="ARBA" id="ARBA00011738"/>
    </source>
</evidence>
<dbReference type="PANTHER" id="PTHR11922:SF2">
    <property type="entry name" value="GMP SYNTHASE [GLUTAMINE-HYDROLYZING]"/>
    <property type="match status" value="1"/>
</dbReference>
<evidence type="ECO:0000256" key="10">
    <source>
        <dbReference type="ARBA" id="ARBA00031356"/>
    </source>
</evidence>
<dbReference type="Pfam" id="PF00958">
    <property type="entry name" value="GMP_synt_C"/>
    <property type="match status" value="2"/>
</dbReference>
<keyword evidence="7 11" id="KW-0658">Purine biosynthesis</keyword>
<organism evidence="13 14">
    <name type="scientific">Acanthamoeba castellanii (strain ATCC 30010 / Neff)</name>
    <dbReference type="NCBI Taxonomy" id="1257118"/>
    <lineage>
        <taxon>Eukaryota</taxon>
        <taxon>Amoebozoa</taxon>
        <taxon>Discosea</taxon>
        <taxon>Longamoebia</taxon>
        <taxon>Centramoebida</taxon>
        <taxon>Acanthamoebidae</taxon>
        <taxon>Acanthamoeba</taxon>
    </lineage>
</organism>
<dbReference type="FunFam" id="3.40.50.620:FF:000044">
    <property type="entry name" value="GMP synthase [glutamine-hydrolyzing]"/>
    <property type="match status" value="1"/>
</dbReference>
<keyword evidence="4" id="KW-0436">Ligase</keyword>
<dbReference type="InterPro" id="IPR004739">
    <property type="entry name" value="GMP_synth_GATase"/>
</dbReference>